<feature type="transmembrane region" description="Helical" evidence="1">
    <location>
        <begin position="71"/>
        <end position="90"/>
    </location>
</feature>
<accession>A0A3A5LB18</accession>
<feature type="transmembrane region" description="Helical" evidence="1">
    <location>
        <begin position="215"/>
        <end position="235"/>
    </location>
</feature>
<dbReference type="EMBL" id="QZWB01000007">
    <property type="protein sequence ID" value="RJT46957.1"/>
    <property type="molecule type" value="Genomic_DNA"/>
</dbReference>
<proteinExistence type="predicted"/>
<evidence type="ECO:0000256" key="1">
    <source>
        <dbReference type="SAM" id="Phobius"/>
    </source>
</evidence>
<keyword evidence="1" id="KW-0472">Membrane</keyword>
<feature type="transmembrane region" description="Helical" evidence="1">
    <location>
        <begin position="97"/>
        <end position="119"/>
    </location>
</feature>
<protein>
    <submittedName>
        <fullName evidence="2">Uncharacterized protein</fullName>
    </submittedName>
</protein>
<feature type="transmembrane region" description="Helical" evidence="1">
    <location>
        <begin position="12"/>
        <end position="33"/>
    </location>
</feature>
<gene>
    <name evidence="2" type="ORF">D6J04_08000</name>
</gene>
<comment type="caution">
    <text evidence="2">The sequence shown here is derived from an EMBL/GenBank/DDBJ whole genome shotgun (WGS) entry which is preliminary data.</text>
</comment>
<evidence type="ECO:0000313" key="2">
    <source>
        <dbReference type="EMBL" id="RJT46957.1"/>
    </source>
</evidence>
<reference evidence="2 3" key="1">
    <citation type="submission" date="2018-09" db="EMBL/GenBank/DDBJ databases">
        <title>Draft genome sequences of Legionella taurinensis isolated from water samples.</title>
        <authorList>
            <person name="Chakeri A."/>
            <person name="Allerberger F."/>
            <person name="Kundi M."/>
            <person name="Ruppitsch W."/>
            <person name="Schmid D."/>
        </authorList>
    </citation>
    <scope>NUCLEOTIDE SEQUENCE [LARGE SCALE GENOMIC DNA]</scope>
    <source>
        <strain evidence="2 3">4570-18-6</strain>
    </source>
</reference>
<keyword evidence="1" id="KW-0812">Transmembrane</keyword>
<feature type="transmembrane region" description="Helical" evidence="1">
    <location>
        <begin position="139"/>
        <end position="158"/>
    </location>
</feature>
<sequence length="281" mass="31907">MFMLSASIFPFSSYLLSLSLLGAPHVYYELVYIRKHIATQLPASFMILVVSILSFLVIVKIFHLIHPLPGMTLFELLCLFSLLFLCLYYSTNWLTSLVLAVFTSLLIFNAALLLVTLAFLHNLTPWGFLSVQKASSRAWILFIVNPCVVFLLALYLTVDAPVFSHQEIHQFLSHYILNASYNTLTIAWFAAAVYLQMIHYYFVLRVLPNHAGMTLPIHLPVLAIFVVFSAFFFYAFSVTRTFYGIAALFHAYLEIPLLLYLLPLTGKLTANSDQITSIVKK</sequence>
<dbReference type="AlphaFoldDB" id="A0A3A5LB18"/>
<keyword evidence="1" id="KW-1133">Transmembrane helix</keyword>
<feature type="transmembrane region" description="Helical" evidence="1">
    <location>
        <begin position="179"/>
        <end position="203"/>
    </location>
</feature>
<organism evidence="2 3">
    <name type="scientific">Legionella taurinensis</name>
    <dbReference type="NCBI Taxonomy" id="70611"/>
    <lineage>
        <taxon>Bacteria</taxon>
        <taxon>Pseudomonadati</taxon>
        <taxon>Pseudomonadota</taxon>
        <taxon>Gammaproteobacteria</taxon>
        <taxon>Legionellales</taxon>
        <taxon>Legionellaceae</taxon>
        <taxon>Legionella</taxon>
    </lineage>
</organism>
<feature type="transmembrane region" description="Helical" evidence="1">
    <location>
        <begin position="242"/>
        <end position="262"/>
    </location>
</feature>
<evidence type="ECO:0000313" key="3">
    <source>
        <dbReference type="Proteomes" id="UP000270757"/>
    </source>
</evidence>
<feature type="transmembrane region" description="Helical" evidence="1">
    <location>
        <begin position="45"/>
        <end position="65"/>
    </location>
</feature>
<dbReference type="Proteomes" id="UP000270757">
    <property type="component" value="Unassembled WGS sequence"/>
</dbReference>
<name>A0A3A5LB18_9GAMM</name>
<dbReference type="RefSeq" id="WP_115300492.1">
    <property type="nucleotide sequence ID" value="NZ_QZWB01000007.1"/>
</dbReference>